<keyword evidence="2" id="KW-1185">Reference proteome</keyword>
<proteinExistence type="predicted"/>
<organism evidence="1 2">
    <name type="scientific">Ficus carica</name>
    <name type="common">Common fig</name>
    <dbReference type="NCBI Taxonomy" id="3494"/>
    <lineage>
        <taxon>Eukaryota</taxon>
        <taxon>Viridiplantae</taxon>
        <taxon>Streptophyta</taxon>
        <taxon>Embryophyta</taxon>
        <taxon>Tracheophyta</taxon>
        <taxon>Spermatophyta</taxon>
        <taxon>Magnoliopsida</taxon>
        <taxon>eudicotyledons</taxon>
        <taxon>Gunneridae</taxon>
        <taxon>Pentapetalae</taxon>
        <taxon>rosids</taxon>
        <taxon>fabids</taxon>
        <taxon>Rosales</taxon>
        <taxon>Moraceae</taxon>
        <taxon>Ficeae</taxon>
        <taxon>Ficus</taxon>
    </lineage>
</organism>
<dbReference type="EMBL" id="BTGU01000083">
    <property type="protein sequence ID" value="GMN58997.1"/>
    <property type="molecule type" value="Genomic_DNA"/>
</dbReference>
<sequence>MQRLTKSAPRKSSMAPPSCFCDRPSKLMTAWRDANPGRSKIRTGACVFWRWFDPPICPRSRQIIPGLLRRIKELKDQLRGLKLQDQGM</sequence>
<accession>A0AA88DP69</accession>
<evidence type="ECO:0000313" key="2">
    <source>
        <dbReference type="Proteomes" id="UP001187192"/>
    </source>
</evidence>
<dbReference type="Proteomes" id="UP001187192">
    <property type="component" value="Unassembled WGS sequence"/>
</dbReference>
<name>A0AA88DP69_FICCA</name>
<protein>
    <submittedName>
        <fullName evidence="1">Uncharacterized protein</fullName>
    </submittedName>
</protein>
<gene>
    <name evidence="1" type="ORF">TIFTF001_028097</name>
</gene>
<evidence type="ECO:0000313" key="1">
    <source>
        <dbReference type="EMBL" id="GMN58997.1"/>
    </source>
</evidence>
<reference evidence="1" key="1">
    <citation type="submission" date="2023-07" db="EMBL/GenBank/DDBJ databases">
        <title>draft genome sequence of fig (Ficus carica).</title>
        <authorList>
            <person name="Takahashi T."/>
            <person name="Nishimura K."/>
        </authorList>
    </citation>
    <scope>NUCLEOTIDE SEQUENCE</scope>
</reference>
<comment type="caution">
    <text evidence="1">The sequence shown here is derived from an EMBL/GenBank/DDBJ whole genome shotgun (WGS) entry which is preliminary data.</text>
</comment>
<dbReference type="AlphaFoldDB" id="A0AA88DP69"/>